<sequence>MRLRSLNELDSSEGTVQLHSTSNDGRLILHPAPNPRDPNDPLRWPRWKKHVCFGAVCAFTFMTNYALGGLAPAFYVLSLEFDKTQSETTALLSWPVLVLGLFNFFWVPVSNYFGKRPVFVFASLLLALAYLWGAVAQSFESLLWSNIIAAFAGSSTEALGASMVNDLYFLHERGTYLGIYMNAIAGGNTLGPLICGFVVTGLSWRWHKWIALILSAVTFCVVLLFCPETRYARPHSIEQEGTASSSSQSASQSPPDEEVIPDAPVDKSLSSRSKEVSTGHLAFEEEPVPKKTFSQELSLWSGVPKDTSLLELFIRPFPLIAYPAVIYSFLGYAVSLGWVLAINVLSPFVLQAPPYGWAASVQGLINVPGIIGNLLGAWLGGWLVDRYSDWRSKKNAGVFQPEMRLHLLVIPALIVPAGCLAFGYGVAEQLHWTSLFFGYGMVAVGLTAQPVATMAYVSDIYLPVNMDALLLVNGLKNIVAFGLLYGISPWVSADGYTGAFGAQAGIYVLVMLLGVPLVLFGQRIRHVTADAVIARKSSTAGIAPRMRFEGFAFFAADGCFIRCTETSKGDQGAKDRRGGDLMDVAV</sequence>
<dbReference type="InterPro" id="IPR020846">
    <property type="entry name" value="MFS_dom"/>
</dbReference>
<evidence type="ECO:0000259" key="7">
    <source>
        <dbReference type="PROSITE" id="PS50850"/>
    </source>
</evidence>
<dbReference type="Proteomes" id="UP000308549">
    <property type="component" value="Unassembled WGS sequence"/>
</dbReference>
<evidence type="ECO:0000313" key="8">
    <source>
        <dbReference type="EMBL" id="TKA23661.1"/>
    </source>
</evidence>
<name>A0A4U0TNQ4_9PEZI</name>
<evidence type="ECO:0000313" key="9">
    <source>
        <dbReference type="Proteomes" id="UP000308549"/>
    </source>
</evidence>
<feature type="transmembrane region" description="Helical" evidence="6">
    <location>
        <begin position="469"/>
        <end position="488"/>
    </location>
</feature>
<feature type="transmembrane region" description="Helical" evidence="6">
    <location>
        <begin position="89"/>
        <end position="106"/>
    </location>
</feature>
<keyword evidence="2 6" id="KW-0812">Transmembrane</keyword>
<dbReference type="InterPro" id="IPR011701">
    <property type="entry name" value="MFS"/>
</dbReference>
<evidence type="ECO:0000256" key="6">
    <source>
        <dbReference type="SAM" id="Phobius"/>
    </source>
</evidence>
<organism evidence="8 9">
    <name type="scientific">Salinomyces thailandicus</name>
    <dbReference type="NCBI Taxonomy" id="706561"/>
    <lineage>
        <taxon>Eukaryota</taxon>
        <taxon>Fungi</taxon>
        <taxon>Dikarya</taxon>
        <taxon>Ascomycota</taxon>
        <taxon>Pezizomycotina</taxon>
        <taxon>Dothideomycetes</taxon>
        <taxon>Dothideomycetidae</taxon>
        <taxon>Mycosphaerellales</taxon>
        <taxon>Teratosphaeriaceae</taxon>
        <taxon>Salinomyces</taxon>
    </lineage>
</organism>
<reference evidence="8 9" key="1">
    <citation type="submission" date="2017-03" db="EMBL/GenBank/DDBJ databases">
        <title>Genomes of endolithic fungi from Antarctica.</title>
        <authorList>
            <person name="Coleine C."/>
            <person name="Masonjones S."/>
            <person name="Stajich J.E."/>
        </authorList>
    </citation>
    <scope>NUCLEOTIDE SEQUENCE [LARGE SCALE GENOMIC DNA]</scope>
    <source>
        <strain evidence="8 9">CCFEE 6315</strain>
    </source>
</reference>
<feature type="compositionally biased region" description="Basic and acidic residues" evidence="5">
    <location>
        <begin position="566"/>
        <end position="580"/>
    </location>
</feature>
<dbReference type="Gene3D" id="1.20.1250.20">
    <property type="entry name" value="MFS general substrate transporter like domains"/>
    <property type="match status" value="1"/>
</dbReference>
<feature type="transmembrane region" description="Helical" evidence="6">
    <location>
        <begin position="176"/>
        <end position="200"/>
    </location>
</feature>
<feature type="transmembrane region" description="Helical" evidence="6">
    <location>
        <begin position="206"/>
        <end position="226"/>
    </location>
</feature>
<feature type="transmembrane region" description="Helical" evidence="6">
    <location>
        <begin position="405"/>
        <end position="424"/>
    </location>
</feature>
<feature type="region of interest" description="Disordered" evidence="5">
    <location>
        <begin position="236"/>
        <end position="273"/>
    </location>
</feature>
<evidence type="ECO:0000256" key="5">
    <source>
        <dbReference type="SAM" id="MobiDB-lite"/>
    </source>
</evidence>
<evidence type="ECO:0000256" key="1">
    <source>
        <dbReference type="ARBA" id="ARBA00004141"/>
    </source>
</evidence>
<evidence type="ECO:0000256" key="2">
    <source>
        <dbReference type="ARBA" id="ARBA00022692"/>
    </source>
</evidence>
<comment type="subcellular location">
    <subcellularLocation>
        <location evidence="1">Membrane</location>
        <topology evidence="1">Multi-pass membrane protein</topology>
    </subcellularLocation>
</comment>
<dbReference type="InterPro" id="IPR036259">
    <property type="entry name" value="MFS_trans_sf"/>
</dbReference>
<evidence type="ECO:0000256" key="4">
    <source>
        <dbReference type="ARBA" id="ARBA00023136"/>
    </source>
</evidence>
<feature type="transmembrane region" description="Helical" evidence="6">
    <location>
        <begin position="365"/>
        <end position="384"/>
    </location>
</feature>
<protein>
    <recommendedName>
        <fullName evidence="7">Major facilitator superfamily (MFS) profile domain-containing protein</fullName>
    </recommendedName>
</protein>
<dbReference type="GO" id="GO:0005886">
    <property type="term" value="C:plasma membrane"/>
    <property type="evidence" value="ECO:0007669"/>
    <property type="project" value="TreeGrafter"/>
</dbReference>
<dbReference type="OrthoDB" id="268400at2759"/>
<keyword evidence="4 6" id="KW-0472">Membrane</keyword>
<proteinExistence type="predicted"/>
<feature type="transmembrane region" description="Helical" evidence="6">
    <location>
        <begin position="118"/>
        <end position="136"/>
    </location>
</feature>
<dbReference type="Pfam" id="PF07690">
    <property type="entry name" value="MFS_1"/>
    <property type="match status" value="1"/>
</dbReference>
<keyword evidence="9" id="KW-1185">Reference proteome</keyword>
<feature type="region of interest" description="Disordered" evidence="5">
    <location>
        <begin position="566"/>
        <end position="586"/>
    </location>
</feature>
<feature type="domain" description="Major facilitator superfamily (MFS) profile" evidence="7">
    <location>
        <begin position="52"/>
        <end position="526"/>
    </location>
</feature>
<feature type="transmembrane region" description="Helical" evidence="6">
    <location>
        <begin position="319"/>
        <end position="345"/>
    </location>
</feature>
<feature type="transmembrane region" description="Helical" evidence="6">
    <location>
        <begin position="51"/>
        <end position="77"/>
    </location>
</feature>
<feature type="transmembrane region" description="Helical" evidence="6">
    <location>
        <begin position="142"/>
        <end position="164"/>
    </location>
</feature>
<dbReference type="PANTHER" id="PTHR23502">
    <property type="entry name" value="MAJOR FACILITATOR SUPERFAMILY"/>
    <property type="match status" value="1"/>
</dbReference>
<feature type="transmembrane region" description="Helical" evidence="6">
    <location>
        <begin position="500"/>
        <end position="520"/>
    </location>
</feature>
<feature type="transmembrane region" description="Helical" evidence="6">
    <location>
        <begin position="436"/>
        <end position="457"/>
    </location>
</feature>
<accession>A0A4U0TNQ4</accession>
<comment type="caution">
    <text evidence="8">The sequence shown here is derived from an EMBL/GenBank/DDBJ whole genome shotgun (WGS) entry which is preliminary data.</text>
</comment>
<dbReference type="SUPFAM" id="SSF103473">
    <property type="entry name" value="MFS general substrate transporter"/>
    <property type="match status" value="1"/>
</dbReference>
<dbReference type="EMBL" id="NAJL01000052">
    <property type="protein sequence ID" value="TKA23661.1"/>
    <property type="molecule type" value="Genomic_DNA"/>
</dbReference>
<dbReference type="AlphaFoldDB" id="A0A4U0TNQ4"/>
<keyword evidence="3 6" id="KW-1133">Transmembrane helix</keyword>
<dbReference type="GO" id="GO:0022857">
    <property type="term" value="F:transmembrane transporter activity"/>
    <property type="evidence" value="ECO:0007669"/>
    <property type="project" value="InterPro"/>
</dbReference>
<dbReference type="PANTHER" id="PTHR23502:SF181">
    <property type="entry name" value="MAJOR FACILITATOR SUPERFAMILY (MFS) PROFILE DOMAIN-CONTAINING PROTEIN"/>
    <property type="match status" value="1"/>
</dbReference>
<feature type="compositionally biased region" description="Low complexity" evidence="5">
    <location>
        <begin position="243"/>
        <end position="253"/>
    </location>
</feature>
<gene>
    <name evidence="8" type="ORF">B0A50_06497</name>
</gene>
<evidence type="ECO:0000256" key="3">
    <source>
        <dbReference type="ARBA" id="ARBA00022989"/>
    </source>
</evidence>
<dbReference type="PROSITE" id="PS50850">
    <property type="entry name" value="MFS"/>
    <property type="match status" value="1"/>
</dbReference>